<dbReference type="GO" id="GO:0008408">
    <property type="term" value="F:3'-5' exonuclease activity"/>
    <property type="evidence" value="ECO:0007669"/>
    <property type="project" value="InterPro"/>
</dbReference>
<dbReference type="PANTHER" id="PTHR30478:SF0">
    <property type="entry name" value="BETA SLIDING CLAMP"/>
    <property type="match status" value="1"/>
</dbReference>
<keyword evidence="3" id="KW-0963">Cytoplasm</keyword>
<keyword evidence="5 12" id="KW-0548">Nucleotidyltransferase</keyword>
<protein>
    <submittedName>
        <fullName evidence="12">DNA polymerase III beta subunit</fullName>
        <ecNumber evidence="12">2.7.7.7</ecNumber>
    </submittedName>
</protein>
<evidence type="ECO:0000256" key="3">
    <source>
        <dbReference type="ARBA" id="ARBA00022490"/>
    </source>
</evidence>
<evidence type="ECO:0000256" key="7">
    <source>
        <dbReference type="ARBA" id="ARBA00022932"/>
    </source>
</evidence>
<dbReference type="Pfam" id="PF02768">
    <property type="entry name" value="DNA_pol3_beta_3"/>
    <property type="match status" value="1"/>
</dbReference>
<comment type="similarity">
    <text evidence="2">Belongs to the beta sliding clamp family.</text>
</comment>
<dbReference type="Gene3D" id="3.10.150.10">
    <property type="entry name" value="DNA Polymerase III, subunit A, domain 2"/>
    <property type="match status" value="1"/>
</dbReference>
<dbReference type="Gene3D" id="3.70.10.10">
    <property type="match status" value="1"/>
</dbReference>
<name>A0A3B0YZL9_9ZZZZ</name>
<organism evidence="12">
    <name type="scientific">hydrothermal vent metagenome</name>
    <dbReference type="NCBI Taxonomy" id="652676"/>
    <lineage>
        <taxon>unclassified sequences</taxon>
        <taxon>metagenomes</taxon>
        <taxon>ecological metagenomes</taxon>
    </lineage>
</organism>
<evidence type="ECO:0000256" key="8">
    <source>
        <dbReference type="ARBA" id="ARBA00023125"/>
    </source>
</evidence>
<dbReference type="InterPro" id="IPR001001">
    <property type="entry name" value="DNA_polIII_beta"/>
</dbReference>
<evidence type="ECO:0000256" key="4">
    <source>
        <dbReference type="ARBA" id="ARBA00022679"/>
    </source>
</evidence>
<dbReference type="GO" id="GO:0003887">
    <property type="term" value="F:DNA-directed DNA polymerase activity"/>
    <property type="evidence" value="ECO:0007669"/>
    <property type="project" value="UniProtKB-KW"/>
</dbReference>
<evidence type="ECO:0000259" key="10">
    <source>
        <dbReference type="Pfam" id="PF02767"/>
    </source>
</evidence>
<evidence type="ECO:0000256" key="2">
    <source>
        <dbReference type="ARBA" id="ARBA00010752"/>
    </source>
</evidence>
<feature type="domain" description="DNA polymerase III beta sliding clamp N-terminal" evidence="9">
    <location>
        <begin position="1"/>
        <end position="119"/>
    </location>
</feature>
<dbReference type="GO" id="GO:0005737">
    <property type="term" value="C:cytoplasm"/>
    <property type="evidence" value="ECO:0007669"/>
    <property type="project" value="UniProtKB-SubCell"/>
</dbReference>
<keyword evidence="6" id="KW-0235">DNA replication</keyword>
<keyword evidence="7" id="KW-0239">DNA-directed DNA polymerase</keyword>
<dbReference type="InterPro" id="IPR046938">
    <property type="entry name" value="DNA_clamp_sf"/>
</dbReference>
<dbReference type="EMBL" id="UOFO01000094">
    <property type="protein sequence ID" value="VAW86505.1"/>
    <property type="molecule type" value="Genomic_DNA"/>
</dbReference>
<dbReference type="InterPro" id="IPR022634">
    <property type="entry name" value="DNA_polIII_beta_N"/>
</dbReference>
<dbReference type="EC" id="2.7.7.7" evidence="12"/>
<accession>A0A3B0YZL9</accession>
<keyword evidence="4 12" id="KW-0808">Transferase</keyword>
<dbReference type="SMART" id="SM00480">
    <property type="entry name" value="POL3Bc"/>
    <property type="match status" value="1"/>
</dbReference>
<evidence type="ECO:0000256" key="1">
    <source>
        <dbReference type="ARBA" id="ARBA00004496"/>
    </source>
</evidence>
<evidence type="ECO:0000256" key="6">
    <source>
        <dbReference type="ARBA" id="ARBA00022705"/>
    </source>
</evidence>
<evidence type="ECO:0000259" key="11">
    <source>
        <dbReference type="Pfam" id="PF02768"/>
    </source>
</evidence>
<gene>
    <name evidence="12" type="ORF">MNBD_GAMMA16-2295</name>
</gene>
<dbReference type="AlphaFoldDB" id="A0A3B0YZL9"/>
<evidence type="ECO:0000256" key="5">
    <source>
        <dbReference type="ARBA" id="ARBA00022695"/>
    </source>
</evidence>
<evidence type="ECO:0000313" key="12">
    <source>
        <dbReference type="EMBL" id="VAW86505.1"/>
    </source>
</evidence>
<evidence type="ECO:0000259" key="9">
    <source>
        <dbReference type="Pfam" id="PF00712"/>
    </source>
</evidence>
<proteinExistence type="inferred from homology"/>
<dbReference type="PIRSF" id="PIRSF000804">
    <property type="entry name" value="DNA_pol_III_b"/>
    <property type="match status" value="1"/>
</dbReference>
<dbReference type="InterPro" id="IPR022637">
    <property type="entry name" value="DNA_polIII_beta_cen"/>
</dbReference>
<sequence>MRFSIKQESLLKALLITAGIIDRKQTLPVLANILISINDNKMSLTGTDLELEIVVCADFEEGDDGQVTLPAKKITDICRSLPKDSILEFKISENRVVVRSGRSRFTLATLPAAEYPSLDDIKYDCEFSIPQNVLKALIERTQFAMAQQDVRYYLNGLLLEVSENVVRTVATDGHRLALSEQNIEIDIKENQQVIIPRKGVLELAKLLEDSEENVRVQLGNNHIRVCASNKQFTSKLIDGRFPEYQRVVPQGGDKVVFANAEELKQALIRAAILTNEKYRSIRFQLEFNCLRVLANNPEQEEAEEEVTVDYSGEELDIGFNATYMLEAVNAIQEESVKLTLSDADSCCLVESEANQACRYVVMPMRI</sequence>
<comment type="subcellular location">
    <subcellularLocation>
        <location evidence="1">Cytoplasm</location>
    </subcellularLocation>
</comment>
<dbReference type="GO" id="GO:0003677">
    <property type="term" value="F:DNA binding"/>
    <property type="evidence" value="ECO:0007669"/>
    <property type="project" value="UniProtKB-KW"/>
</dbReference>
<dbReference type="Pfam" id="PF00712">
    <property type="entry name" value="DNA_pol3_beta"/>
    <property type="match status" value="1"/>
</dbReference>
<dbReference type="GO" id="GO:0006271">
    <property type="term" value="P:DNA strand elongation involved in DNA replication"/>
    <property type="evidence" value="ECO:0007669"/>
    <property type="project" value="TreeGrafter"/>
</dbReference>
<dbReference type="GO" id="GO:0009360">
    <property type="term" value="C:DNA polymerase III complex"/>
    <property type="evidence" value="ECO:0007669"/>
    <property type="project" value="InterPro"/>
</dbReference>
<dbReference type="CDD" id="cd00140">
    <property type="entry name" value="beta_clamp"/>
    <property type="match status" value="1"/>
</dbReference>
<dbReference type="SUPFAM" id="SSF55979">
    <property type="entry name" value="DNA clamp"/>
    <property type="match status" value="3"/>
</dbReference>
<reference evidence="12" key="1">
    <citation type="submission" date="2018-06" db="EMBL/GenBank/DDBJ databases">
        <authorList>
            <person name="Zhirakovskaya E."/>
        </authorList>
    </citation>
    <scope>NUCLEOTIDE SEQUENCE</scope>
</reference>
<dbReference type="Pfam" id="PF02767">
    <property type="entry name" value="DNA_pol3_beta_2"/>
    <property type="match status" value="1"/>
</dbReference>
<dbReference type="NCBIfam" id="TIGR00663">
    <property type="entry name" value="dnan"/>
    <property type="match status" value="1"/>
</dbReference>
<dbReference type="PANTHER" id="PTHR30478">
    <property type="entry name" value="DNA POLYMERASE III SUBUNIT BETA"/>
    <property type="match status" value="1"/>
</dbReference>
<dbReference type="InterPro" id="IPR022635">
    <property type="entry name" value="DNA_polIII_beta_C"/>
</dbReference>
<keyword evidence="8" id="KW-0238">DNA-binding</keyword>
<feature type="domain" description="DNA polymerase III beta sliding clamp C-terminal" evidence="11">
    <location>
        <begin position="246"/>
        <end position="365"/>
    </location>
</feature>
<feature type="domain" description="DNA polymerase III beta sliding clamp central" evidence="10">
    <location>
        <begin position="129"/>
        <end position="243"/>
    </location>
</feature>